<dbReference type="InterPro" id="IPR013760">
    <property type="entry name" value="Topo_IIA-like_dom_sf"/>
</dbReference>
<dbReference type="AlphaFoldDB" id="A0A315ZHS7"/>
<dbReference type="GO" id="GO:0005737">
    <property type="term" value="C:cytoplasm"/>
    <property type="evidence" value="ECO:0007669"/>
    <property type="project" value="TreeGrafter"/>
</dbReference>
<evidence type="ECO:0000256" key="3">
    <source>
        <dbReference type="ARBA" id="ARBA00023029"/>
    </source>
</evidence>
<reference evidence="8 9" key="1">
    <citation type="submission" date="2018-03" db="EMBL/GenBank/DDBJ databases">
        <title>Genomic Encyclopedia of Archaeal and Bacterial Type Strains, Phase II (KMG-II): from individual species to whole genera.</title>
        <authorList>
            <person name="Goeker M."/>
        </authorList>
    </citation>
    <scope>NUCLEOTIDE SEQUENCE [LARGE SCALE GENOMIC DNA]</scope>
    <source>
        <strain evidence="8 9">DSM 28229</strain>
    </source>
</reference>
<evidence type="ECO:0000313" key="8">
    <source>
        <dbReference type="EMBL" id="PWJ44862.1"/>
    </source>
</evidence>
<gene>
    <name evidence="8" type="ORF">BC781_1011248</name>
</gene>
<organism evidence="8 9">
    <name type="scientific">Sediminitomix flava</name>
    <dbReference type="NCBI Taxonomy" id="379075"/>
    <lineage>
        <taxon>Bacteria</taxon>
        <taxon>Pseudomonadati</taxon>
        <taxon>Bacteroidota</taxon>
        <taxon>Cytophagia</taxon>
        <taxon>Cytophagales</taxon>
        <taxon>Flammeovirgaceae</taxon>
        <taxon>Sediminitomix</taxon>
    </lineage>
</organism>
<feature type="active site" description="O-(5'-phospho-DNA)-tyrosine intermediate" evidence="6">
    <location>
        <position position="128"/>
    </location>
</feature>
<evidence type="ECO:0000256" key="6">
    <source>
        <dbReference type="PROSITE-ProRule" id="PRU01384"/>
    </source>
</evidence>
<dbReference type="InterPro" id="IPR050220">
    <property type="entry name" value="Type_II_DNA_Topoisomerases"/>
</dbReference>
<accession>A0A315ZHS7</accession>
<keyword evidence="9" id="KW-1185">Reference proteome</keyword>
<evidence type="ECO:0000313" key="9">
    <source>
        <dbReference type="Proteomes" id="UP000245535"/>
    </source>
</evidence>
<dbReference type="GO" id="GO:0009330">
    <property type="term" value="C:DNA topoisomerase type II (double strand cut, ATP-hydrolyzing) complex"/>
    <property type="evidence" value="ECO:0007669"/>
    <property type="project" value="TreeGrafter"/>
</dbReference>
<dbReference type="PANTHER" id="PTHR43493:SF5">
    <property type="entry name" value="DNA GYRASE SUBUNIT A, CHLOROPLASTIC_MITOCHONDRIAL"/>
    <property type="match status" value="1"/>
</dbReference>
<comment type="similarity">
    <text evidence="2">Belongs to the type II topoisomerase GyrA/ParC subunit family.</text>
</comment>
<evidence type="ECO:0000256" key="4">
    <source>
        <dbReference type="ARBA" id="ARBA00023125"/>
    </source>
</evidence>
<dbReference type="GO" id="GO:0003918">
    <property type="term" value="F:DNA topoisomerase type II (double strand cut, ATP-hydrolyzing) activity"/>
    <property type="evidence" value="ECO:0007669"/>
    <property type="project" value="UniProtKB-EC"/>
</dbReference>
<dbReference type="InterPro" id="IPR013757">
    <property type="entry name" value="Topo_IIA_A_a_sf"/>
</dbReference>
<evidence type="ECO:0000259" key="7">
    <source>
        <dbReference type="PROSITE" id="PS52040"/>
    </source>
</evidence>
<sequence>MENDELHNDEHENQDIAHGHAKVIPVSGMYEDWFLDYASYVILERAVPSLEDGFKPVQRRIMHAMKELDDGRYNKVANIVGSAMQYHPHGDASIGDAIVNLGQKDLLIDTQGNWGDIRTGDSAAASRYIEARLSKFALDVVFNAKTTNWQLSYDGRKNEPINLPVKFPLLLAQGVEGIAVGLATKIMPHNFVELIKGSIDILRGKTVHLLPDFPTGGLADFSNYNEGLKGGKIRVRARIEVADSKTLLIKEIPYSTTTQSLIDSILKANDQGKIKIKKVIDNTAKDVEIEVQLATGQSPDVTIAALYAFTDCEVSISPNSCVIIEEKPHFMGVSEVLRQNTDNTVDLLTKELEIAKSELLEKILFSSLEKIFIENRIYRDIEECETWEEVLETIDRGLTPYKKSFYREITTDDIIRLTEIKIKRISKFDSFKADEQLKGLEEQLEDVNFNLDNIIDFAIDYFKELLKKYGKGRERKTEIATFDTITAAKVAANNAKLYVNFKEGFIGHGLKKSDGAEEVQECSDIDDILIFFKDGRYKVVKIQDKLFVGKNILHVEVFVKGDERKVFNAIYTDGDTKVTRAKRFNVLSVTREKEYNITKGSKGSKLLYFTANSNGEAEVVGVNLDPNETARIKSFEYDFADLDIKGRGSQGNILTKYKVKRVALKKEGVSTLPAIDIWFDEAVGLLNRDKNGKYLGKFRDEDQILVVYDTGEYELTNYELTNRYEVRKIMLLEKFRPNKVITAIHYNTTQRTYYVKRFHIETTTQGKRFIFINEEAASRLLLVTTQKAPIAEVSYKEGRKKAKAKVELKDYVEVKGWKAQGNKLPYEKGVEAELLTEDDPINDEDMMAKKQEAEIDQQREGGGGLGMF</sequence>
<dbReference type="InterPro" id="IPR002205">
    <property type="entry name" value="Topo_IIA_dom_A"/>
</dbReference>
<keyword evidence="3 6" id="KW-0799">Topoisomerase</keyword>
<dbReference type="SUPFAM" id="SSF56719">
    <property type="entry name" value="Type II DNA topoisomerase"/>
    <property type="match status" value="1"/>
</dbReference>
<dbReference type="Gene3D" id="3.90.199.10">
    <property type="entry name" value="Topoisomerase II, domain 5"/>
    <property type="match status" value="1"/>
</dbReference>
<proteinExistence type="inferred from homology"/>
<dbReference type="SMART" id="SM00434">
    <property type="entry name" value="TOP4c"/>
    <property type="match status" value="1"/>
</dbReference>
<dbReference type="EMBL" id="QGDO01000001">
    <property type="protein sequence ID" value="PWJ44862.1"/>
    <property type="molecule type" value="Genomic_DNA"/>
</dbReference>
<dbReference type="Proteomes" id="UP000245535">
    <property type="component" value="Unassembled WGS sequence"/>
</dbReference>
<dbReference type="NCBIfam" id="NF007209">
    <property type="entry name" value="PRK09631.1"/>
    <property type="match status" value="1"/>
</dbReference>
<dbReference type="GO" id="GO:0006265">
    <property type="term" value="P:DNA topological change"/>
    <property type="evidence" value="ECO:0007669"/>
    <property type="project" value="UniProtKB-UniRule"/>
</dbReference>
<dbReference type="Gene3D" id="3.30.1360.40">
    <property type="match status" value="1"/>
</dbReference>
<keyword evidence="5 6" id="KW-0413">Isomerase</keyword>
<comment type="catalytic activity">
    <reaction evidence="1 6">
        <text>ATP-dependent breakage, passage and rejoining of double-stranded DNA.</text>
        <dbReference type="EC" id="5.6.2.2"/>
    </reaction>
</comment>
<dbReference type="InterPro" id="IPR013758">
    <property type="entry name" value="Topo_IIA_A/C_ab"/>
</dbReference>
<dbReference type="PANTHER" id="PTHR43493">
    <property type="entry name" value="DNA GYRASE/TOPOISOMERASE SUBUNIT A"/>
    <property type="match status" value="1"/>
</dbReference>
<comment type="caution">
    <text evidence="8">The sequence shown here is derived from an EMBL/GenBank/DDBJ whole genome shotgun (WGS) entry which is preliminary data.</text>
</comment>
<evidence type="ECO:0000256" key="5">
    <source>
        <dbReference type="ARBA" id="ARBA00023235"/>
    </source>
</evidence>
<dbReference type="OrthoDB" id="9806486at2"/>
<dbReference type="GO" id="GO:0003677">
    <property type="term" value="F:DNA binding"/>
    <property type="evidence" value="ECO:0007669"/>
    <property type="project" value="UniProtKB-UniRule"/>
</dbReference>
<dbReference type="NCBIfam" id="NF009397">
    <property type="entry name" value="PRK12758.1"/>
    <property type="match status" value="1"/>
</dbReference>
<feature type="domain" description="Topo IIA-type catalytic" evidence="7">
    <location>
        <begin position="47"/>
        <end position="454"/>
    </location>
</feature>
<keyword evidence="4 6" id="KW-0238">DNA-binding</keyword>
<name>A0A315ZHS7_SEDFL</name>
<evidence type="ECO:0000256" key="1">
    <source>
        <dbReference type="ARBA" id="ARBA00000185"/>
    </source>
</evidence>
<protein>
    <submittedName>
        <fullName evidence="8">Topoisomerase-4 subunit A</fullName>
    </submittedName>
</protein>
<evidence type="ECO:0000256" key="2">
    <source>
        <dbReference type="ARBA" id="ARBA00008263"/>
    </source>
</evidence>
<dbReference type="PROSITE" id="PS52040">
    <property type="entry name" value="TOPO_IIA"/>
    <property type="match status" value="1"/>
</dbReference>
<dbReference type="GO" id="GO:0005524">
    <property type="term" value="F:ATP binding"/>
    <property type="evidence" value="ECO:0007669"/>
    <property type="project" value="InterPro"/>
</dbReference>
<dbReference type="Pfam" id="PF00521">
    <property type="entry name" value="DNA_topoisoIV"/>
    <property type="match status" value="1"/>
</dbReference>
<dbReference type="Gene3D" id="1.10.268.10">
    <property type="entry name" value="Topoisomerase, domain 3"/>
    <property type="match status" value="1"/>
</dbReference>